<dbReference type="Proteomes" id="UP000054771">
    <property type="component" value="Unassembled WGS sequence"/>
</dbReference>
<protein>
    <submittedName>
        <fullName evidence="1">Uncharacterized protein</fullName>
    </submittedName>
</protein>
<dbReference type="OrthoDB" id="536881at2759"/>
<accession>A0A0U5FYF1</accession>
<name>A0A0U5FYF1_ASPCI</name>
<dbReference type="AlphaFoldDB" id="A0A0U5FYF1"/>
<evidence type="ECO:0000313" key="2">
    <source>
        <dbReference type="Proteomes" id="UP000054771"/>
    </source>
</evidence>
<sequence length="73" mass="8168">MYANYTGAFHLPNVRNILGSLQWWSLLADPYSPDKPSPSTIDLLDLELLRNSVYIDTLPALRNLSAPRLRGVG</sequence>
<reference evidence="2" key="1">
    <citation type="journal article" date="2016" name="Genome Announc.">
        <title>Draft genome sequences of fungus Aspergillus calidoustus.</title>
        <authorList>
            <person name="Horn F."/>
            <person name="Linde J."/>
            <person name="Mattern D.J."/>
            <person name="Walther G."/>
            <person name="Guthke R."/>
            <person name="Scherlach K."/>
            <person name="Martin K."/>
            <person name="Brakhage A.A."/>
            <person name="Petzke L."/>
            <person name="Valiante V."/>
        </authorList>
    </citation>
    <scope>NUCLEOTIDE SEQUENCE [LARGE SCALE GENOMIC DNA]</scope>
    <source>
        <strain evidence="2">SF006504</strain>
    </source>
</reference>
<evidence type="ECO:0000313" key="1">
    <source>
        <dbReference type="EMBL" id="CEL03799.1"/>
    </source>
</evidence>
<keyword evidence="2" id="KW-1185">Reference proteome</keyword>
<proteinExistence type="predicted"/>
<dbReference type="STRING" id="454130.A0A0U5FYF1"/>
<organism evidence="1 2">
    <name type="scientific">Aspergillus calidoustus</name>
    <dbReference type="NCBI Taxonomy" id="454130"/>
    <lineage>
        <taxon>Eukaryota</taxon>
        <taxon>Fungi</taxon>
        <taxon>Dikarya</taxon>
        <taxon>Ascomycota</taxon>
        <taxon>Pezizomycotina</taxon>
        <taxon>Eurotiomycetes</taxon>
        <taxon>Eurotiomycetidae</taxon>
        <taxon>Eurotiales</taxon>
        <taxon>Aspergillaceae</taxon>
        <taxon>Aspergillus</taxon>
        <taxon>Aspergillus subgen. Nidulantes</taxon>
    </lineage>
</organism>
<gene>
    <name evidence="1" type="ORF">ASPCAL04942</name>
</gene>
<dbReference type="EMBL" id="CDMC01000004">
    <property type="protein sequence ID" value="CEL03799.1"/>
    <property type="molecule type" value="Genomic_DNA"/>
</dbReference>